<organism evidence="1 2">
    <name type="scientific">Desulfurococcus amylolyticus (strain DSM 18924 / JCM 16383 / VKM B-2413 / 1221n)</name>
    <name type="common">Desulfurococcus kamchatkensis</name>
    <dbReference type="NCBI Taxonomy" id="490899"/>
    <lineage>
        <taxon>Archaea</taxon>
        <taxon>Thermoproteota</taxon>
        <taxon>Thermoprotei</taxon>
        <taxon>Desulfurococcales</taxon>
        <taxon>Desulfurococcaceae</taxon>
        <taxon>Desulfurococcus</taxon>
    </lineage>
</organism>
<name>B8D3A9_DESA1</name>
<gene>
    <name evidence="1" type="ordered locus">DKAM_0051</name>
</gene>
<evidence type="ECO:0000313" key="2">
    <source>
        <dbReference type="Proteomes" id="UP000006903"/>
    </source>
</evidence>
<evidence type="ECO:0000313" key="1">
    <source>
        <dbReference type="EMBL" id="ACL10380.1"/>
    </source>
</evidence>
<dbReference type="STRING" id="490899.DKAM_0051"/>
<sequence>MEQSTSGGEKETGTQQKIDVSKLVSIIPPASELKKKEKRLTEKRVRIRFDRTLNEPIAKIPSALASMLDIKNDERVEVVVAGRKRFEFKALVFESTDENVVYVYPGEIEKNGVADNSIATIRKVC</sequence>
<dbReference type="GeneID" id="7170385"/>
<dbReference type="KEGG" id="dka:DKAM_0051"/>
<dbReference type="Proteomes" id="UP000006903">
    <property type="component" value="Chromosome"/>
</dbReference>
<dbReference type="HOGENOM" id="CLU_157709_0_0_2"/>
<dbReference type="EMBL" id="CP001140">
    <property type="protein sequence ID" value="ACL10380.1"/>
    <property type="molecule type" value="Genomic_DNA"/>
</dbReference>
<dbReference type="RefSeq" id="WP_012607722.1">
    <property type="nucleotide sequence ID" value="NC_011766.1"/>
</dbReference>
<accession>B8D3A9</accession>
<proteinExistence type="predicted"/>
<reference evidence="1 2" key="1">
    <citation type="journal article" date="2009" name="J. Bacteriol.">
        <title>Complete genome sequence of the anaerobic, protein-degrading hyperthermophilic crenarchaeon Desulfurococcus kamchatkensis.</title>
        <authorList>
            <person name="Ravin N.V."/>
            <person name="Mardanov A.V."/>
            <person name="Beletsky A.V."/>
            <person name="Kublanov I.V."/>
            <person name="Kolganova T.V."/>
            <person name="Lebedinsky A.V."/>
            <person name="Chernyh N.A."/>
            <person name="Bonch-Osmolovskaya E.A."/>
            <person name="Skryabin K.G."/>
        </authorList>
    </citation>
    <scope>NUCLEOTIDE SEQUENCE [LARGE SCALE GENOMIC DNA]</scope>
    <source>
        <strain evidence="2">DSM 18924 / JCM 16383 / VKM B-2413 / 1221n</strain>
    </source>
</reference>
<protein>
    <submittedName>
        <fullName evidence="1">Uncharacterized protein</fullName>
    </submittedName>
</protein>
<dbReference type="AlphaFoldDB" id="B8D3A9"/>
<dbReference type="eggNOG" id="arCOG04224">
    <property type="taxonomic scope" value="Archaea"/>
</dbReference>